<reference evidence="2 3" key="1">
    <citation type="submission" date="2019-11" db="EMBL/GenBank/DDBJ databases">
        <authorList>
            <person name="Yuan L."/>
        </authorList>
    </citation>
    <scope>NUCLEOTIDE SEQUENCE [LARGE SCALE GENOMIC DNA]</scope>
    <source>
        <strain evidence="2 3">TRM43335</strain>
    </source>
</reference>
<dbReference type="InterPro" id="IPR052171">
    <property type="entry name" value="NHEJ_LigD"/>
</dbReference>
<name>A0A6G2BA29_9ACTN</name>
<dbReference type="Gene3D" id="3.90.920.10">
    <property type="entry name" value="DNA primase, PRIM domain"/>
    <property type="match status" value="1"/>
</dbReference>
<protein>
    <submittedName>
        <fullName evidence="2">ATP-dependent DNA ligase</fullName>
    </submittedName>
</protein>
<dbReference type="RefSeq" id="WP_155070422.1">
    <property type="nucleotide sequence ID" value="NZ_WIXO01000001.1"/>
</dbReference>
<dbReference type="AlphaFoldDB" id="A0A6G2BA29"/>
<evidence type="ECO:0000313" key="2">
    <source>
        <dbReference type="EMBL" id="MTE18929.1"/>
    </source>
</evidence>
<dbReference type="PANTHER" id="PTHR42705:SF2">
    <property type="entry name" value="BIFUNCTIONAL NON-HOMOLOGOUS END JOINING PROTEIN LIGD"/>
    <property type="match status" value="1"/>
</dbReference>
<gene>
    <name evidence="2" type="ORF">F0L17_07230</name>
</gene>
<proteinExistence type="predicted"/>
<accession>A0A6G2BA29</accession>
<dbReference type="OrthoDB" id="9802472at2"/>
<dbReference type="NCBIfam" id="TIGR02778">
    <property type="entry name" value="ligD_pol"/>
    <property type="match status" value="1"/>
</dbReference>
<dbReference type="Proteomes" id="UP000473014">
    <property type="component" value="Unassembled WGS sequence"/>
</dbReference>
<sequence>MPNTVVEGRTLSLSRPDKVLYPEVGFTKGDVVDYYTTVADAILPHLRDRPASFVRAPAGVTGKSFMAKHVPPGTPNWVTVREVHRIDGRTDRQVTVQDLPTLVWAANLAALELHVPQWRLPDEGRADRLVFDLDPGAPATIVECCAVAEWLRDRLARDGLEAWAKTSGSKGLHVLAPLRPTDSEAVAGYAERLAREAAEELPELVVHRVPRRLRKGRVFVDHGQNAWTRTTAAPYTLRATPRPTVSTPVTWDEVAGCERPDDLLFTADAFTAGDPTARLERHGDLLDPLLDAARAGRLPG</sequence>
<keyword evidence="3" id="KW-1185">Reference proteome</keyword>
<dbReference type="EMBL" id="WIXO01000001">
    <property type="protein sequence ID" value="MTE18929.1"/>
    <property type="molecule type" value="Genomic_DNA"/>
</dbReference>
<dbReference type="PANTHER" id="PTHR42705">
    <property type="entry name" value="BIFUNCTIONAL NON-HOMOLOGOUS END JOINING PROTEIN LIGD"/>
    <property type="match status" value="1"/>
</dbReference>
<evidence type="ECO:0000313" key="3">
    <source>
        <dbReference type="Proteomes" id="UP000473014"/>
    </source>
</evidence>
<dbReference type="InterPro" id="IPR014145">
    <property type="entry name" value="LigD_pol_dom"/>
</dbReference>
<dbReference type="Pfam" id="PF21686">
    <property type="entry name" value="LigD_Prim-Pol"/>
    <property type="match status" value="1"/>
</dbReference>
<evidence type="ECO:0000259" key="1">
    <source>
        <dbReference type="Pfam" id="PF21686"/>
    </source>
</evidence>
<dbReference type="GO" id="GO:0016874">
    <property type="term" value="F:ligase activity"/>
    <property type="evidence" value="ECO:0007669"/>
    <property type="project" value="UniProtKB-KW"/>
</dbReference>
<feature type="domain" description="DNA ligase D polymerase" evidence="1">
    <location>
        <begin position="27"/>
        <end position="284"/>
    </location>
</feature>
<organism evidence="2 3">
    <name type="scientific">Streptomyces taklimakanensis</name>
    <dbReference type="NCBI Taxonomy" id="2569853"/>
    <lineage>
        <taxon>Bacteria</taxon>
        <taxon>Bacillati</taxon>
        <taxon>Actinomycetota</taxon>
        <taxon>Actinomycetes</taxon>
        <taxon>Kitasatosporales</taxon>
        <taxon>Streptomycetaceae</taxon>
        <taxon>Streptomyces</taxon>
    </lineage>
</organism>
<comment type="caution">
    <text evidence="2">The sequence shown here is derived from an EMBL/GenBank/DDBJ whole genome shotgun (WGS) entry which is preliminary data.</text>
</comment>
<keyword evidence="2" id="KW-0436">Ligase</keyword>